<name>E2CAA2_HARSA</name>
<evidence type="ECO:0000313" key="3">
    <source>
        <dbReference type="Proteomes" id="UP000008237"/>
    </source>
</evidence>
<accession>E2CAA2</accession>
<evidence type="ECO:0000259" key="1">
    <source>
        <dbReference type="Pfam" id="PF09588"/>
    </source>
</evidence>
<dbReference type="Gene3D" id="3.90.320.10">
    <property type="match status" value="1"/>
</dbReference>
<dbReference type="GO" id="GO:0006281">
    <property type="term" value="P:DNA repair"/>
    <property type="evidence" value="ECO:0007669"/>
    <property type="project" value="UniProtKB-ARBA"/>
</dbReference>
<feature type="non-terminal residue" evidence="2">
    <location>
        <position position="127"/>
    </location>
</feature>
<sequence length="127" mass="14536">NHLKKLVANRDNCKKIERETTAQKESDLWHILRQEMLTASNFETVCRMKPTTSCETVVKNILFSPSTDNKAMKYGRDMEELAKKELATKLNKEIKVCGLFIDYENPFLAASPDGLIDENDVIEIKCP</sequence>
<dbReference type="AlphaFoldDB" id="E2CAA2"/>
<organism evidence="3">
    <name type="scientific">Harpegnathos saltator</name>
    <name type="common">Jerdon's jumping ant</name>
    <dbReference type="NCBI Taxonomy" id="610380"/>
    <lineage>
        <taxon>Eukaryota</taxon>
        <taxon>Metazoa</taxon>
        <taxon>Ecdysozoa</taxon>
        <taxon>Arthropoda</taxon>
        <taxon>Hexapoda</taxon>
        <taxon>Insecta</taxon>
        <taxon>Pterygota</taxon>
        <taxon>Neoptera</taxon>
        <taxon>Endopterygota</taxon>
        <taxon>Hymenoptera</taxon>
        <taxon>Apocrita</taxon>
        <taxon>Aculeata</taxon>
        <taxon>Formicoidea</taxon>
        <taxon>Formicidae</taxon>
        <taxon>Ponerinae</taxon>
        <taxon>Ponerini</taxon>
        <taxon>Harpegnathos</taxon>
    </lineage>
</organism>
<dbReference type="InterPro" id="IPR051703">
    <property type="entry name" value="NF-kappa-B_Signaling_Reg"/>
</dbReference>
<gene>
    <name evidence="2" type="ORF">EAI_06863</name>
</gene>
<feature type="non-terminal residue" evidence="2">
    <location>
        <position position="1"/>
    </location>
</feature>
<evidence type="ECO:0000313" key="2">
    <source>
        <dbReference type="EMBL" id="EFN75127.1"/>
    </source>
</evidence>
<dbReference type="CDD" id="cd22343">
    <property type="entry name" value="PDDEXK_lambda_exonuclease-like"/>
    <property type="match status" value="1"/>
</dbReference>
<dbReference type="Proteomes" id="UP000008237">
    <property type="component" value="Unassembled WGS sequence"/>
</dbReference>
<dbReference type="Pfam" id="PF09588">
    <property type="entry name" value="YqaJ"/>
    <property type="match status" value="1"/>
</dbReference>
<protein>
    <recommendedName>
        <fullName evidence="1">YqaJ viral recombinase domain-containing protein</fullName>
    </recommendedName>
</protein>
<dbReference type="InterPro" id="IPR011604">
    <property type="entry name" value="PDDEXK-like_dom_sf"/>
</dbReference>
<dbReference type="EMBL" id="GL453953">
    <property type="protein sequence ID" value="EFN75127.1"/>
    <property type="molecule type" value="Genomic_DNA"/>
</dbReference>
<feature type="domain" description="YqaJ viral recombinase" evidence="1">
    <location>
        <begin position="29"/>
        <end position="127"/>
    </location>
</feature>
<reference evidence="2 3" key="1">
    <citation type="journal article" date="2010" name="Science">
        <title>Genomic comparison of the ants Camponotus floridanus and Harpegnathos saltator.</title>
        <authorList>
            <person name="Bonasio R."/>
            <person name="Zhang G."/>
            <person name="Ye C."/>
            <person name="Mutti N.S."/>
            <person name="Fang X."/>
            <person name="Qin N."/>
            <person name="Donahue G."/>
            <person name="Yang P."/>
            <person name="Li Q."/>
            <person name="Li C."/>
            <person name="Zhang P."/>
            <person name="Huang Z."/>
            <person name="Berger S.L."/>
            <person name="Reinberg D."/>
            <person name="Wang J."/>
            <person name="Liebig J."/>
        </authorList>
    </citation>
    <scope>NUCLEOTIDE SEQUENCE [LARGE SCALE GENOMIC DNA]</scope>
    <source>
        <strain evidence="2 3">R22 G/1</strain>
    </source>
</reference>
<proteinExistence type="predicted"/>
<dbReference type="InterPro" id="IPR019080">
    <property type="entry name" value="YqaJ_viral_recombinase"/>
</dbReference>
<dbReference type="PANTHER" id="PTHR46609">
    <property type="entry name" value="EXONUCLEASE, PHAGE-TYPE/RECB, C-TERMINAL DOMAIN-CONTAINING PROTEIN"/>
    <property type="match status" value="1"/>
</dbReference>
<dbReference type="OMA" id="WHILRQE"/>
<dbReference type="PANTHER" id="PTHR46609:SF8">
    <property type="entry name" value="YQAJ VIRAL RECOMBINASE DOMAIN-CONTAINING PROTEIN"/>
    <property type="match status" value="1"/>
</dbReference>
<dbReference type="SUPFAM" id="SSF52980">
    <property type="entry name" value="Restriction endonuclease-like"/>
    <property type="match status" value="1"/>
</dbReference>
<keyword evidence="3" id="KW-1185">Reference proteome</keyword>
<dbReference type="InterPro" id="IPR011335">
    <property type="entry name" value="Restrct_endonuc-II-like"/>
</dbReference>
<dbReference type="InParanoid" id="E2CAA2"/>